<keyword evidence="1" id="KW-0479">Metal-binding</keyword>
<proteinExistence type="predicted"/>
<evidence type="ECO:0000259" key="2">
    <source>
        <dbReference type="PROSITE" id="PS50966"/>
    </source>
</evidence>
<dbReference type="Pfam" id="PF04434">
    <property type="entry name" value="SWIM"/>
    <property type="match status" value="1"/>
</dbReference>
<gene>
    <name evidence="3" type="ORF">GCM10025867_25210</name>
</gene>
<dbReference type="Proteomes" id="UP001321486">
    <property type="component" value="Chromosome"/>
</dbReference>
<evidence type="ECO:0000256" key="1">
    <source>
        <dbReference type="PROSITE-ProRule" id="PRU00325"/>
    </source>
</evidence>
<dbReference type="InterPro" id="IPR007527">
    <property type="entry name" value="Znf_SWIM"/>
</dbReference>
<dbReference type="RefSeq" id="WP_286346865.1">
    <property type="nucleotide sequence ID" value="NZ_AP027732.1"/>
</dbReference>
<name>A0ABM8GPB1_9MICO</name>
<protein>
    <recommendedName>
        <fullName evidence="2">SWIM-type domain-containing protein</fullName>
    </recommendedName>
</protein>
<dbReference type="EMBL" id="AP027732">
    <property type="protein sequence ID" value="BDZ50280.1"/>
    <property type="molecule type" value="Genomic_DNA"/>
</dbReference>
<sequence length="266" mass="28469">MPPAVPLVDATDVIRLVGPGAFDRAKALVRERRVTGVRFDADALVLEGMVQGSEPEPYEASVLLARTRGDNARPADSSCTCYVGSECKHVAAVLLQSNAETIARQQKPVRTGSASTASSNWKDALDALAGSPAGDRTPATTMGLLFELRERTRSQSARWGAPKSRAGTAASAAAGATFRLGVRPVTQSATGNWVRGDLTWTTLPFSLNRLGASPEQHRWFGQFQALHKSARDAYVPGDSEWLFLDEFASPCSGRCWPRGHGSASRS</sequence>
<keyword evidence="1" id="KW-0862">Zinc</keyword>
<keyword evidence="1" id="KW-0863">Zinc-finger</keyword>
<evidence type="ECO:0000313" key="3">
    <source>
        <dbReference type="EMBL" id="BDZ50280.1"/>
    </source>
</evidence>
<accession>A0ABM8GPB1</accession>
<reference evidence="4" key="1">
    <citation type="journal article" date="2019" name="Int. J. Syst. Evol. Microbiol.">
        <title>The Global Catalogue of Microorganisms (GCM) 10K type strain sequencing project: providing services to taxonomists for standard genome sequencing and annotation.</title>
        <authorList>
            <consortium name="The Broad Institute Genomics Platform"/>
            <consortium name="The Broad Institute Genome Sequencing Center for Infectious Disease"/>
            <person name="Wu L."/>
            <person name="Ma J."/>
        </authorList>
    </citation>
    <scope>NUCLEOTIDE SEQUENCE [LARGE SCALE GENOMIC DNA]</scope>
    <source>
        <strain evidence="4">NBRC 108728</strain>
    </source>
</reference>
<keyword evidence="4" id="KW-1185">Reference proteome</keyword>
<evidence type="ECO:0000313" key="4">
    <source>
        <dbReference type="Proteomes" id="UP001321486"/>
    </source>
</evidence>
<dbReference type="PROSITE" id="PS50966">
    <property type="entry name" value="ZF_SWIM"/>
    <property type="match status" value="1"/>
</dbReference>
<feature type="domain" description="SWIM-type" evidence="2">
    <location>
        <begin position="58"/>
        <end position="98"/>
    </location>
</feature>
<organism evidence="3 4">
    <name type="scientific">Frondihabitans sucicola</name>
    <dbReference type="NCBI Taxonomy" id="1268041"/>
    <lineage>
        <taxon>Bacteria</taxon>
        <taxon>Bacillati</taxon>
        <taxon>Actinomycetota</taxon>
        <taxon>Actinomycetes</taxon>
        <taxon>Micrococcales</taxon>
        <taxon>Microbacteriaceae</taxon>
        <taxon>Frondihabitans</taxon>
    </lineage>
</organism>